<protein>
    <recommendedName>
        <fullName evidence="3">PH domain-containing protein</fullName>
    </recommendedName>
</protein>
<evidence type="ECO:0000313" key="1">
    <source>
        <dbReference type="EMBL" id="OQV16033.1"/>
    </source>
</evidence>
<proteinExistence type="predicted"/>
<dbReference type="OrthoDB" id="10547488at2759"/>
<dbReference type="Proteomes" id="UP000192578">
    <property type="component" value="Unassembled WGS sequence"/>
</dbReference>
<evidence type="ECO:0000313" key="2">
    <source>
        <dbReference type="Proteomes" id="UP000192578"/>
    </source>
</evidence>
<comment type="caution">
    <text evidence="1">The sequence shown here is derived from an EMBL/GenBank/DDBJ whole genome shotgun (WGS) entry which is preliminary data.</text>
</comment>
<reference evidence="2" key="1">
    <citation type="submission" date="2017-01" db="EMBL/GenBank/DDBJ databases">
        <title>Comparative genomics of anhydrobiosis in the tardigrade Hypsibius dujardini.</title>
        <authorList>
            <person name="Yoshida Y."/>
            <person name="Koutsovoulos G."/>
            <person name="Laetsch D."/>
            <person name="Stevens L."/>
            <person name="Kumar S."/>
            <person name="Horikawa D."/>
            <person name="Ishino K."/>
            <person name="Komine S."/>
            <person name="Tomita M."/>
            <person name="Blaxter M."/>
            <person name="Arakawa K."/>
        </authorList>
    </citation>
    <scope>NUCLEOTIDE SEQUENCE [LARGE SCALE GENOMIC DNA]</scope>
    <source>
        <strain evidence="2">Z151</strain>
    </source>
</reference>
<dbReference type="EMBL" id="MTYJ01000079">
    <property type="protein sequence ID" value="OQV16033.1"/>
    <property type="molecule type" value="Genomic_DNA"/>
</dbReference>
<organism evidence="1 2">
    <name type="scientific">Hypsibius exemplaris</name>
    <name type="common">Freshwater tardigrade</name>
    <dbReference type="NCBI Taxonomy" id="2072580"/>
    <lineage>
        <taxon>Eukaryota</taxon>
        <taxon>Metazoa</taxon>
        <taxon>Ecdysozoa</taxon>
        <taxon>Tardigrada</taxon>
        <taxon>Eutardigrada</taxon>
        <taxon>Parachela</taxon>
        <taxon>Hypsibioidea</taxon>
        <taxon>Hypsibiidae</taxon>
        <taxon>Hypsibius</taxon>
    </lineage>
</organism>
<keyword evidence="2" id="KW-1185">Reference proteome</keyword>
<name>A0A1W0WLN6_HYPEX</name>
<evidence type="ECO:0008006" key="3">
    <source>
        <dbReference type="Google" id="ProtNLM"/>
    </source>
</evidence>
<gene>
    <name evidence="1" type="ORF">BV898_09803</name>
</gene>
<sequence>MADITIKQSDVEIRPDSRPPIDPLMFRQRGEPVTLLEQERDLADGLQFTLTNLSFVQPKPIFHQPSQIISTTSTWKDNDAHPVSQLECLMVGMVMEWEKKKNSPSATIWNKTEYALARNGFLYRKRVGSGKELNAFDLRHIDVDLMPRASETNSFESGERPLVSLRFVKYALSGQELVWYAKHDSPDTITKWYTEIQTWKKTWYAEDWRKNLLVQTPRVVVEQGSAWDLGHIVAQEMAGESMSGQHSVIFDRDFESDSDQ</sequence>
<accession>A0A1W0WLN6</accession>
<dbReference type="AlphaFoldDB" id="A0A1W0WLN6"/>